<dbReference type="PROSITE" id="PS50893">
    <property type="entry name" value="ABC_TRANSPORTER_2"/>
    <property type="match status" value="1"/>
</dbReference>
<evidence type="ECO:0000256" key="3">
    <source>
        <dbReference type="ARBA" id="ARBA00022741"/>
    </source>
</evidence>
<dbReference type="GO" id="GO:0016887">
    <property type="term" value="F:ATP hydrolysis activity"/>
    <property type="evidence" value="ECO:0007669"/>
    <property type="project" value="InterPro"/>
</dbReference>
<evidence type="ECO:0000256" key="4">
    <source>
        <dbReference type="ARBA" id="ARBA00022840"/>
    </source>
</evidence>
<dbReference type="PANTHER" id="PTHR42788:SF19">
    <property type="entry name" value="ALIPHATIC SULFONATES IMPORT ATP-BINDING PROTEIN SSUB 2"/>
    <property type="match status" value="1"/>
</dbReference>
<evidence type="ECO:0000256" key="1">
    <source>
        <dbReference type="ARBA" id="ARBA00005417"/>
    </source>
</evidence>
<proteinExistence type="inferred from homology"/>
<dbReference type="PROSITE" id="PS00211">
    <property type="entry name" value="ABC_TRANSPORTER_1"/>
    <property type="match status" value="1"/>
</dbReference>
<dbReference type="Gene3D" id="3.40.50.300">
    <property type="entry name" value="P-loop containing nucleotide triphosphate hydrolases"/>
    <property type="match status" value="1"/>
</dbReference>
<dbReference type="PANTHER" id="PTHR42788">
    <property type="entry name" value="TAURINE IMPORT ATP-BINDING PROTEIN-RELATED"/>
    <property type="match status" value="1"/>
</dbReference>
<evidence type="ECO:0000313" key="7">
    <source>
        <dbReference type="Proteomes" id="UP000296159"/>
    </source>
</evidence>
<protein>
    <submittedName>
        <fullName evidence="6">ABC transporter ATP-binding protein</fullName>
    </submittedName>
</protein>
<evidence type="ECO:0000259" key="5">
    <source>
        <dbReference type="PROSITE" id="PS50893"/>
    </source>
</evidence>
<comment type="caution">
    <text evidence="6">The sequence shown here is derived from an EMBL/GenBank/DDBJ whole genome shotgun (WGS) entry which is preliminary data.</text>
</comment>
<name>A0A2U1TVB7_9GAMM</name>
<accession>A0A2U1TVB7</accession>
<dbReference type="SMART" id="SM00382">
    <property type="entry name" value="AAA"/>
    <property type="match status" value="1"/>
</dbReference>
<dbReference type="Proteomes" id="UP000296159">
    <property type="component" value="Unassembled WGS sequence"/>
</dbReference>
<dbReference type="InterPro" id="IPR027417">
    <property type="entry name" value="P-loop_NTPase"/>
</dbReference>
<keyword evidence="3" id="KW-0547">Nucleotide-binding</keyword>
<dbReference type="AlphaFoldDB" id="A0A2U1TVB7"/>
<dbReference type="Pfam" id="PF00005">
    <property type="entry name" value="ABC_tran"/>
    <property type="match status" value="1"/>
</dbReference>
<keyword evidence="7" id="KW-1185">Reference proteome</keyword>
<dbReference type="InterPro" id="IPR017871">
    <property type="entry name" value="ABC_transporter-like_CS"/>
</dbReference>
<dbReference type="SUPFAM" id="SSF52540">
    <property type="entry name" value="P-loop containing nucleoside triphosphate hydrolases"/>
    <property type="match status" value="1"/>
</dbReference>
<comment type="similarity">
    <text evidence="1">Belongs to the ABC transporter superfamily.</text>
</comment>
<dbReference type="GO" id="GO:0005524">
    <property type="term" value="F:ATP binding"/>
    <property type="evidence" value="ECO:0007669"/>
    <property type="project" value="UniProtKB-KW"/>
</dbReference>
<evidence type="ECO:0000256" key="2">
    <source>
        <dbReference type="ARBA" id="ARBA00022448"/>
    </source>
</evidence>
<evidence type="ECO:0000313" key="6">
    <source>
        <dbReference type="EMBL" id="PWC13355.1"/>
    </source>
</evidence>
<organism evidence="6 7">
    <name type="scientific">Brenneria corticis</name>
    <dbReference type="NCBI Taxonomy" id="2173106"/>
    <lineage>
        <taxon>Bacteria</taxon>
        <taxon>Pseudomonadati</taxon>
        <taxon>Pseudomonadota</taxon>
        <taxon>Gammaproteobacteria</taxon>
        <taxon>Enterobacterales</taxon>
        <taxon>Pectobacteriaceae</taxon>
        <taxon>Brenneria</taxon>
    </lineage>
</organism>
<dbReference type="EMBL" id="QDKH01000019">
    <property type="protein sequence ID" value="PWC13355.1"/>
    <property type="molecule type" value="Genomic_DNA"/>
</dbReference>
<keyword evidence="4 6" id="KW-0067">ATP-binding</keyword>
<reference evidence="6 7" key="1">
    <citation type="submission" date="2018-04" db="EMBL/GenBank/DDBJ databases">
        <title>Brenneria corticis sp.nov.</title>
        <authorList>
            <person name="Li Y."/>
        </authorList>
    </citation>
    <scope>NUCLEOTIDE SEQUENCE [LARGE SCALE GENOMIC DNA]</scope>
    <source>
        <strain evidence="6 7">CFCC 11842</strain>
    </source>
</reference>
<feature type="domain" description="ABC transporter" evidence="5">
    <location>
        <begin position="5"/>
        <end position="239"/>
    </location>
</feature>
<dbReference type="InterPro" id="IPR003593">
    <property type="entry name" value="AAA+_ATPase"/>
</dbReference>
<dbReference type="InterPro" id="IPR050166">
    <property type="entry name" value="ABC_transporter_ATP-bind"/>
</dbReference>
<sequence length="267" mass="29044">MSALLDAQGLMVGYRQGAAATVLLDGIDFSLNDNEIVVVVGSSGVGKSSLLRILAGLEKALSGRVAYRGEPLNGPHPHLSVAFQDPTLLPWRTLEQNVAFGLNFRHQPRLSAGERRERIVQAIEAVGLQGHAGKLPAQLSGGMAQRAALARCLARRPRVMLLDEPFSSLDEITRQEMQRLLVAVLRRHRMSALMITHDIDEALLIADRVILLGGSPGHVAGSWSIDLPHPRDDALEALARYRLDIVKKLRDSRAIGKTTEVANVSDL</sequence>
<gene>
    <name evidence="6" type="ORF">DDT56_15765</name>
</gene>
<dbReference type="InterPro" id="IPR003439">
    <property type="entry name" value="ABC_transporter-like_ATP-bd"/>
</dbReference>
<dbReference type="RefSeq" id="WP_136167377.1">
    <property type="nucleotide sequence ID" value="NZ_KZ819084.1"/>
</dbReference>
<keyword evidence="2" id="KW-0813">Transport</keyword>